<dbReference type="Proteomes" id="UP000026960">
    <property type="component" value="Chromosome 4"/>
</dbReference>
<dbReference type="InterPro" id="IPR013057">
    <property type="entry name" value="AA_transpt_TM"/>
</dbReference>
<feature type="region of interest" description="Disordered" evidence="7">
    <location>
        <begin position="1"/>
        <end position="44"/>
    </location>
</feature>
<keyword evidence="4" id="KW-0029">Amino-acid transport</keyword>
<reference evidence="10" key="2">
    <citation type="submission" date="2015-03" db="UniProtKB">
        <authorList>
            <consortium name="EnsemblPlants"/>
        </authorList>
    </citation>
    <scope>IDENTIFICATION</scope>
</reference>
<evidence type="ECO:0000256" key="8">
    <source>
        <dbReference type="SAM" id="Phobius"/>
    </source>
</evidence>
<dbReference type="eggNOG" id="KOG1303">
    <property type="taxonomic scope" value="Eukaryota"/>
</dbReference>
<protein>
    <recommendedName>
        <fullName evidence="9">Amino acid transporter transmembrane domain-containing protein</fullName>
    </recommendedName>
</protein>
<dbReference type="GO" id="GO:0005886">
    <property type="term" value="C:plasma membrane"/>
    <property type="evidence" value="ECO:0007669"/>
    <property type="project" value="UniProtKB-SubCell"/>
</dbReference>
<evidence type="ECO:0000256" key="5">
    <source>
        <dbReference type="ARBA" id="ARBA00022989"/>
    </source>
</evidence>
<evidence type="ECO:0000256" key="7">
    <source>
        <dbReference type="SAM" id="MobiDB-lite"/>
    </source>
</evidence>
<feature type="transmembrane region" description="Helical" evidence="8">
    <location>
        <begin position="105"/>
        <end position="132"/>
    </location>
</feature>
<dbReference type="HOGENOM" id="CLU_031160_2_1_1"/>
<dbReference type="AlphaFoldDB" id="A0A0D3FYX4"/>
<dbReference type="EnsemblPlants" id="OBART04G21640.1">
    <property type="protein sequence ID" value="OBART04G21640.1"/>
    <property type="gene ID" value="OBART04G21640"/>
</dbReference>
<comment type="subcellular location">
    <subcellularLocation>
        <location evidence="1">Cell membrane</location>
        <topology evidence="1">Multi-pass membrane protein</topology>
    </subcellularLocation>
</comment>
<keyword evidence="11" id="KW-1185">Reference proteome</keyword>
<evidence type="ECO:0000313" key="10">
    <source>
        <dbReference type="EnsemblPlants" id="OBART04G21640.1"/>
    </source>
</evidence>
<dbReference type="STRING" id="65489.A0A0D3FYX4"/>
<proteinExistence type="predicted"/>
<feature type="compositionally biased region" description="Low complexity" evidence="7">
    <location>
        <begin position="20"/>
        <end position="37"/>
    </location>
</feature>
<feature type="compositionally biased region" description="Pro residues" evidence="7">
    <location>
        <begin position="9"/>
        <end position="19"/>
    </location>
</feature>
<feature type="transmembrane region" description="Helical" evidence="8">
    <location>
        <begin position="174"/>
        <end position="197"/>
    </location>
</feature>
<keyword evidence="3 8" id="KW-0812">Transmembrane</keyword>
<dbReference type="Gramene" id="OBART04G21640.1">
    <property type="protein sequence ID" value="OBART04G21640.1"/>
    <property type="gene ID" value="OBART04G21640"/>
</dbReference>
<feature type="transmembrane region" description="Helical" evidence="8">
    <location>
        <begin position="506"/>
        <end position="530"/>
    </location>
</feature>
<dbReference type="PANTHER" id="PTHR48017">
    <property type="entry name" value="OS05G0424000 PROTEIN-RELATED"/>
    <property type="match status" value="1"/>
</dbReference>
<evidence type="ECO:0000256" key="2">
    <source>
        <dbReference type="ARBA" id="ARBA00022448"/>
    </source>
</evidence>
<feature type="transmembrane region" description="Helical" evidence="8">
    <location>
        <begin position="474"/>
        <end position="494"/>
    </location>
</feature>
<dbReference type="GO" id="GO:0006865">
    <property type="term" value="P:amino acid transport"/>
    <property type="evidence" value="ECO:0007669"/>
    <property type="project" value="UniProtKB-KW"/>
</dbReference>
<feature type="transmembrane region" description="Helical" evidence="8">
    <location>
        <begin position="448"/>
        <end position="468"/>
    </location>
</feature>
<name>A0A0D3FYX4_9ORYZ</name>
<evidence type="ECO:0000259" key="9">
    <source>
        <dbReference type="Pfam" id="PF01490"/>
    </source>
</evidence>
<feature type="transmembrane region" description="Helical" evidence="8">
    <location>
        <begin position="358"/>
        <end position="379"/>
    </location>
</feature>
<evidence type="ECO:0000256" key="4">
    <source>
        <dbReference type="ARBA" id="ARBA00022970"/>
    </source>
</evidence>
<feature type="domain" description="Amino acid transporter transmembrane" evidence="9">
    <location>
        <begin position="340"/>
        <end position="520"/>
    </location>
</feature>
<dbReference type="PaxDb" id="65489-OBART04G21640.1"/>
<feature type="transmembrane region" description="Helical" evidence="8">
    <location>
        <begin position="209"/>
        <end position="229"/>
    </location>
</feature>
<keyword evidence="5 8" id="KW-1133">Transmembrane helix</keyword>
<evidence type="ECO:0000256" key="3">
    <source>
        <dbReference type="ARBA" id="ARBA00022692"/>
    </source>
</evidence>
<reference evidence="10" key="1">
    <citation type="journal article" date="2009" name="Rice">
        <title>De Novo Next Generation Sequencing of Plant Genomes.</title>
        <authorList>
            <person name="Rounsley S."/>
            <person name="Marri P.R."/>
            <person name="Yu Y."/>
            <person name="He R."/>
            <person name="Sisneros N."/>
            <person name="Goicoechea J.L."/>
            <person name="Lee S.J."/>
            <person name="Angelova A."/>
            <person name="Kudrna D."/>
            <person name="Luo M."/>
            <person name="Affourtit J."/>
            <person name="Desany B."/>
            <person name="Knight J."/>
            <person name="Niazi F."/>
            <person name="Egholm M."/>
            <person name="Wing R.A."/>
        </authorList>
    </citation>
    <scope>NUCLEOTIDE SEQUENCE [LARGE SCALE GENOMIC DNA]</scope>
    <source>
        <strain evidence="10">cv. IRGC 105608</strain>
    </source>
</reference>
<evidence type="ECO:0000256" key="6">
    <source>
        <dbReference type="ARBA" id="ARBA00023136"/>
    </source>
</evidence>
<organism evidence="10">
    <name type="scientific">Oryza barthii</name>
    <dbReference type="NCBI Taxonomy" id="65489"/>
    <lineage>
        <taxon>Eukaryota</taxon>
        <taxon>Viridiplantae</taxon>
        <taxon>Streptophyta</taxon>
        <taxon>Embryophyta</taxon>
        <taxon>Tracheophyta</taxon>
        <taxon>Spermatophyta</taxon>
        <taxon>Magnoliopsida</taxon>
        <taxon>Liliopsida</taxon>
        <taxon>Poales</taxon>
        <taxon>Poaceae</taxon>
        <taxon>BOP clade</taxon>
        <taxon>Oryzoideae</taxon>
        <taxon>Oryzeae</taxon>
        <taxon>Oryzinae</taxon>
        <taxon>Oryza</taxon>
    </lineage>
</organism>
<feature type="domain" description="Amino acid transporter transmembrane" evidence="9">
    <location>
        <begin position="86"/>
        <end position="304"/>
    </location>
</feature>
<evidence type="ECO:0000313" key="11">
    <source>
        <dbReference type="Proteomes" id="UP000026960"/>
    </source>
</evidence>
<dbReference type="Pfam" id="PF01490">
    <property type="entry name" value="Aa_trans"/>
    <property type="match status" value="2"/>
</dbReference>
<keyword evidence="2" id="KW-0813">Transport</keyword>
<evidence type="ECO:0000256" key="1">
    <source>
        <dbReference type="ARBA" id="ARBA00004651"/>
    </source>
</evidence>
<feature type="transmembrane region" description="Helical" evidence="8">
    <location>
        <begin position="235"/>
        <end position="256"/>
    </location>
</feature>
<sequence length="545" mass="58661">MSSEVTSVPPTPTPPPVSTPPSQIQSPAAPASSRASPLRGMGTPNIASPVRKAVASVSGYLGEVGQMTRLADPRDAWLPITESRSGNAYYAAFHSLSSGIGFQALVLPVAFSLLGWTWAIICLTVAFAWQLYTLWLLVKLHEPVAGGTRYSRYMYLATTVFGEKWGKILALLPVMYLSAGTCTALIIVGGGSMKLLFNIACGEVCLARPLTTVEWYLVFVCVAALLSQLPNLNSIAGVSLVGATAAVAYCTMIWVVSVAKGRVAGVSYDPVRATDEEDGAIGILNGLGIIAFAFRGHNLVLEIQVKSLSHSFRLHSTTDNDGKDKVTDECMLAINSQATMPSTLKHPSHVPMWKGVKAAYVIIALCLYPVAVGGFWAYGDQIPPNGILSALYKFHSQDVSRVVLGTATLLVIVNCLTTYQIYAMPVFDNMETGYVHKKNRPCPWWMRAGFRALFGAINLLIAVALPFLSELAGLLGGISLPVTLAYPCFMWVAIMRPAKGTAMWYTNWGLGSLGMGLSFVLIVGNLWGLVEKGLHVKFFKPADFQ</sequence>
<feature type="transmembrane region" description="Helical" evidence="8">
    <location>
        <begin position="399"/>
        <end position="427"/>
    </location>
</feature>
<accession>A0A0D3FYX4</accession>
<keyword evidence="6 8" id="KW-0472">Membrane</keyword>